<sequence>MHDLAELLAGIECSKIKLNYVIKHLHLLNLSSSRIEIDRANFHSTELGTLSRNIERIVILEHHIIDDIRLMSVVSHCMPYSTCGMLSIEWIARIPSLNRLFFCAIATMKFCNVSLRFWTKSHDHTEKHFEVADKFSVKNRWVKCLMKLSCMNVSLALSEEVIVLLILWLICSSPYTFYSVEDIQDADGLWFMVI</sequence>
<evidence type="ECO:0000313" key="1">
    <source>
        <dbReference type="EMBL" id="KDO74621.1"/>
    </source>
</evidence>
<dbReference type="Proteomes" id="UP000027120">
    <property type="component" value="Unassembled WGS sequence"/>
</dbReference>
<dbReference type="EMBL" id="KK784883">
    <property type="protein sequence ID" value="KDO74621.1"/>
    <property type="molecule type" value="Genomic_DNA"/>
</dbReference>
<organism evidence="1 2">
    <name type="scientific">Citrus sinensis</name>
    <name type="common">Sweet orange</name>
    <name type="synonym">Citrus aurantium var. sinensis</name>
    <dbReference type="NCBI Taxonomy" id="2711"/>
    <lineage>
        <taxon>Eukaryota</taxon>
        <taxon>Viridiplantae</taxon>
        <taxon>Streptophyta</taxon>
        <taxon>Embryophyta</taxon>
        <taxon>Tracheophyta</taxon>
        <taxon>Spermatophyta</taxon>
        <taxon>Magnoliopsida</taxon>
        <taxon>eudicotyledons</taxon>
        <taxon>Gunneridae</taxon>
        <taxon>Pentapetalae</taxon>
        <taxon>rosids</taxon>
        <taxon>malvids</taxon>
        <taxon>Sapindales</taxon>
        <taxon>Rutaceae</taxon>
        <taxon>Aurantioideae</taxon>
        <taxon>Citrus</taxon>
    </lineage>
</organism>
<proteinExistence type="predicted"/>
<keyword evidence="2" id="KW-1185">Reference proteome</keyword>
<name>A0A067GH03_CITSI</name>
<protein>
    <submittedName>
        <fullName evidence="1">Uncharacterized protein</fullName>
    </submittedName>
</protein>
<evidence type="ECO:0000313" key="2">
    <source>
        <dbReference type="Proteomes" id="UP000027120"/>
    </source>
</evidence>
<dbReference type="AlphaFoldDB" id="A0A067GH03"/>
<accession>A0A067GH03</accession>
<reference evidence="1 2" key="1">
    <citation type="submission" date="2014-04" db="EMBL/GenBank/DDBJ databases">
        <authorList>
            <consortium name="International Citrus Genome Consortium"/>
            <person name="Gmitter F."/>
            <person name="Chen C."/>
            <person name="Farmerie W."/>
            <person name="Harkins T."/>
            <person name="Desany B."/>
            <person name="Mohiuddin M."/>
            <person name="Kodira C."/>
            <person name="Borodovsky M."/>
            <person name="Lomsadze A."/>
            <person name="Burns P."/>
            <person name="Jenkins J."/>
            <person name="Prochnik S."/>
            <person name="Shu S."/>
            <person name="Chapman J."/>
            <person name="Pitluck S."/>
            <person name="Schmutz J."/>
            <person name="Rokhsar D."/>
        </authorList>
    </citation>
    <scope>NUCLEOTIDE SEQUENCE</scope>
</reference>
<gene>
    <name evidence="1" type="ORF">CISIN_1g036479mg</name>
</gene>